<gene>
    <name evidence="2" type="ORF">KFL_004820060</name>
</gene>
<evidence type="ECO:0000256" key="1">
    <source>
        <dbReference type="SAM" id="MobiDB-lite"/>
    </source>
</evidence>
<feature type="compositionally biased region" description="Basic and acidic residues" evidence="1">
    <location>
        <begin position="212"/>
        <end position="224"/>
    </location>
</feature>
<dbReference type="EMBL" id="DF237431">
    <property type="protein sequence ID" value="GAQ89046.1"/>
    <property type="molecule type" value="Genomic_DNA"/>
</dbReference>
<dbReference type="Proteomes" id="UP000054558">
    <property type="component" value="Unassembled WGS sequence"/>
</dbReference>
<proteinExistence type="predicted"/>
<accession>A0A1Y1IJW8</accession>
<evidence type="ECO:0000313" key="2">
    <source>
        <dbReference type="EMBL" id="GAQ89046.1"/>
    </source>
</evidence>
<feature type="region of interest" description="Disordered" evidence="1">
    <location>
        <begin position="145"/>
        <end position="303"/>
    </location>
</feature>
<keyword evidence="3" id="KW-1185">Reference proteome</keyword>
<organism evidence="2 3">
    <name type="scientific">Klebsormidium nitens</name>
    <name type="common">Green alga</name>
    <name type="synonym">Ulothrix nitens</name>
    <dbReference type="NCBI Taxonomy" id="105231"/>
    <lineage>
        <taxon>Eukaryota</taxon>
        <taxon>Viridiplantae</taxon>
        <taxon>Streptophyta</taxon>
        <taxon>Klebsormidiophyceae</taxon>
        <taxon>Klebsormidiales</taxon>
        <taxon>Klebsormidiaceae</taxon>
        <taxon>Klebsormidium</taxon>
    </lineage>
</organism>
<evidence type="ECO:0000313" key="3">
    <source>
        <dbReference type="Proteomes" id="UP000054558"/>
    </source>
</evidence>
<feature type="compositionally biased region" description="Basic and acidic residues" evidence="1">
    <location>
        <begin position="157"/>
        <end position="176"/>
    </location>
</feature>
<feature type="compositionally biased region" description="Basic and acidic residues" evidence="1">
    <location>
        <begin position="251"/>
        <end position="267"/>
    </location>
</feature>
<name>A0A1Y1IJW8_KLENI</name>
<reference evidence="2 3" key="1">
    <citation type="journal article" date="2014" name="Nat. Commun.">
        <title>Klebsormidium flaccidum genome reveals primary factors for plant terrestrial adaptation.</title>
        <authorList>
            <person name="Hori K."/>
            <person name="Maruyama F."/>
            <person name="Fujisawa T."/>
            <person name="Togashi T."/>
            <person name="Yamamoto N."/>
            <person name="Seo M."/>
            <person name="Sato S."/>
            <person name="Yamada T."/>
            <person name="Mori H."/>
            <person name="Tajima N."/>
            <person name="Moriyama T."/>
            <person name="Ikeuchi M."/>
            <person name="Watanabe M."/>
            <person name="Wada H."/>
            <person name="Kobayashi K."/>
            <person name="Saito M."/>
            <person name="Masuda T."/>
            <person name="Sasaki-Sekimoto Y."/>
            <person name="Mashiguchi K."/>
            <person name="Awai K."/>
            <person name="Shimojima M."/>
            <person name="Masuda S."/>
            <person name="Iwai M."/>
            <person name="Nobusawa T."/>
            <person name="Narise T."/>
            <person name="Kondo S."/>
            <person name="Saito H."/>
            <person name="Sato R."/>
            <person name="Murakawa M."/>
            <person name="Ihara Y."/>
            <person name="Oshima-Yamada Y."/>
            <person name="Ohtaka K."/>
            <person name="Satoh M."/>
            <person name="Sonobe K."/>
            <person name="Ishii M."/>
            <person name="Ohtani R."/>
            <person name="Kanamori-Sato M."/>
            <person name="Honoki R."/>
            <person name="Miyazaki D."/>
            <person name="Mochizuki H."/>
            <person name="Umetsu J."/>
            <person name="Higashi K."/>
            <person name="Shibata D."/>
            <person name="Kamiya Y."/>
            <person name="Sato N."/>
            <person name="Nakamura Y."/>
            <person name="Tabata S."/>
            <person name="Ida S."/>
            <person name="Kurokawa K."/>
            <person name="Ohta H."/>
        </authorList>
    </citation>
    <scope>NUCLEOTIDE SEQUENCE [LARGE SCALE GENOMIC DNA]</scope>
    <source>
        <strain evidence="2 3">NIES-2285</strain>
    </source>
</reference>
<sequence>MAMDTYFGDEGAHELASRVGSFIRNGIMNHIPFDPVDFQHIMADLPDDEQRLAHIFLVHATETLTKGAEGRPPWAQQQLDDVIKWYFAVKSSGRQAKRKKYDQAAGQPSVVFRDRVAVGMMLVGCQDAATDETDIHVNYNCASSPAQGLCQPHPNARSREPGKDGWRDGMAAHERGLAVGFGKSEVMRRAESQSQERASVEQGRARHQSRTISERHDRARERSRSVSPWESEEEYRCSDRRSHHHVPHFSLDLRVRESDDDSPERRRSLLQSRQPGEKIRPSLSGRDKAAVAAGWQQPRRFAS</sequence>
<dbReference type="AlphaFoldDB" id="A0A1Y1IJW8"/>
<feature type="compositionally biased region" description="Basic and acidic residues" evidence="1">
    <location>
        <begin position="275"/>
        <end position="289"/>
    </location>
</feature>
<protein>
    <submittedName>
        <fullName evidence="2">Uncharacterized protein</fullName>
    </submittedName>
</protein>